<feature type="domain" description="tRNA(Ile)-lysidine/2-thiocytidine synthase N-terminal" evidence="5">
    <location>
        <begin position="52"/>
        <end position="208"/>
    </location>
</feature>
<keyword evidence="3" id="KW-0067">ATP-binding</keyword>
<organism evidence="7">
    <name type="scientific">Ignisphaera aggregans</name>
    <dbReference type="NCBI Taxonomy" id="334771"/>
    <lineage>
        <taxon>Archaea</taxon>
        <taxon>Thermoproteota</taxon>
        <taxon>Thermoprotei</taxon>
        <taxon>Desulfurococcales</taxon>
        <taxon>Desulfurococcaceae</taxon>
        <taxon>Ignisphaera</taxon>
    </lineage>
</organism>
<dbReference type="PIRSF" id="PIRSF004976">
    <property type="entry name" value="ATPase_YdaO"/>
    <property type="match status" value="1"/>
</dbReference>
<feature type="domain" description="2-thiouridine synthetase TtuA-like N-terminal LIM" evidence="6">
    <location>
        <begin position="4"/>
        <end position="29"/>
    </location>
</feature>
<feature type="binding site" evidence="3">
    <location>
        <position position="83"/>
    </location>
    <ligand>
        <name>ATP</name>
        <dbReference type="ChEBI" id="CHEBI:30616"/>
    </ligand>
</feature>
<protein>
    <submittedName>
        <fullName evidence="7">TIGR00269 family protein</fullName>
    </submittedName>
</protein>
<keyword evidence="1" id="KW-0808">Transferase</keyword>
<dbReference type="PANTHER" id="PTHR11807">
    <property type="entry name" value="ATPASES OF THE PP SUPERFAMILY-RELATED"/>
    <property type="match status" value="1"/>
</dbReference>
<accession>A0A7C2Z9F9</accession>
<dbReference type="GO" id="GO:0002143">
    <property type="term" value="P:tRNA wobble position uridine thiolation"/>
    <property type="evidence" value="ECO:0007669"/>
    <property type="project" value="TreeGrafter"/>
</dbReference>
<dbReference type="Gene3D" id="3.40.50.620">
    <property type="entry name" value="HUPs"/>
    <property type="match status" value="1"/>
</dbReference>
<keyword evidence="2" id="KW-0479">Metal-binding</keyword>
<dbReference type="SUPFAM" id="SSF52402">
    <property type="entry name" value="Adenine nucleotide alpha hydrolases-like"/>
    <property type="match status" value="1"/>
</dbReference>
<dbReference type="InterPro" id="IPR035107">
    <property type="entry name" value="tRNA_thiolation_TtcA_Ctu1"/>
</dbReference>
<dbReference type="PANTHER" id="PTHR11807:SF12">
    <property type="entry name" value="CYTOPLASMIC TRNA 2-THIOLATION PROTEIN 1"/>
    <property type="match status" value="1"/>
</dbReference>
<evidence type="ECO:0000259" key="6">
    <source>
        <dbReference type="Pfam" id="PF22082"/>
    </source>
</evidence>
<dbReference type="InterPro" id="IPR054306">
    <property type="entry name" value="TtuA-like_LIM_N"/>
</dbReference>
<feature type="binding site" evidence="2">
    <location>
        <position position="305"/>
    </location>
    <ligand>
        <name>Zn(2+)</name>
        <dbReference type="ChEBI" id="CHEBI:29105"/>
        <label>2</label>
    </ligand>
</feature>
<feature type="binding site" evidence="3">
    <location>
        <position position="176"/>
    </location>
    <ligand>
        <name>ATP</name>
        <dbReference type="ChEBI" id="CHEBI:30616"/>
    </ligand>
</feature>
<dbReference type="GO" id="GO:0046872">
    <property type="term" value="F:metal ion binding"/>
    <property type="evidence" value="ECO:0007669"/>
    <property type="project" value="UniProtKB-KW"/>
</dbReference>
<evidence type="ECO:0000256" key="3">
    <source>
        <dbReference type="PIRSR" id="PIRSR004976-51"/>
    </source>
</evidence>
<comment type="caution">
    <text evidence="7">The sequence shown here is derived from an EMBL/GenBank/DDBJ whole genome shotgun (WGS) entry which is preliminary data.</text>
</comment>
<keyword evidence="4" id="KW-1017">Isopeptide bond</keyword>
<reference evidence="7" key="1">
    <citation type="journal article" date="2020" name="mSystems">
        <title>Genome- and Community-Level Interaction Insights into Carbon Utilization and Element Cycling Functions of Hydrothermarchaeota in Hydrothermal Sediment.</title>
        <authorList>
            <person name="Zhou Z."/>
            <person name="Liu Y."/>
            <person name="Xu W."/>
            <person name="Pan J."/>
            <person name="Luo Z.H."/>
            <person name="Li M."/>
        </authorList>
    </citation>
    <scope>NUCLEOTIDE SEQUENCE [LARGE SCALE GENOMIC DNA]</scope>
    <source>
        <strain evidence="7">SpSt-16</strain>
    </source>
</reference>
<evidence type="ECO:0000256" key="4">
    <source>
        <dbReference type="PIRSR" id="PIRSR004976-53"/>
    </source>
</evidence>
<name>A0A7C2Z9F9_9CREN</name>
<dbReference type="NCBIfam" id="TIGR00269">
    <property type="entry name" value="TIGR00269 family protein"/>
    <property type="match status" value="1"/>
</dbReference>
<feature type="binding site" evidence="2">
    <location>
        <position position="294"/>
    </location>
    <ligand>
        <name>Zn(2+)</name>
        <dbReference type="ChEBI" id="CHEBI:29105"/>
        <label>2</label>
    </ligand>
</feature>
<dbReference type="InterPro" id="IPR014729">
    <property type="entry name" value="Rossmann-like_a/b/a_fold"/>
</dbReference>
<evidence type="ECO:0000313" key="7">
    <source>
        <dbReference type="EMBL" id="HEW53501.1"/>
    </source>
</evidence>
<feature type="cross-link" description="Glycyl lysine isopeptide (Lys-Gly) (interchain with G-Cter in SAMP2)" evidence="4">
    <location>
        <position position="201"/>
    </location>
</feature>
<evidence type="ECO:0000256" key="1">
    <source>
        <dbReference type="ARBA" id="ARBA00022679"/>
    </source>
</evidence>
<keyword evidence="4" id="KW-0832">Ubl conjugation</keyword>
<dbReference type="Pfam" id="PF22082">
    <property type="entry name" value="TtuA_LIM_N"/>
    <property type="match status" value="1"/>
</dbReference>
<dbReference type="GO" id="GO:0016740">
    <property type="term" value="F:transferase activity"/>
    <property type="evidence" value="ECO:0007669"/>
    <property type="project" value="UniProtKB-KW"/>
</dbReference>
<feature type="binding site" evidence="2">
    <location>
        <position position="27"/>
    </location>
    <ligand>
        <name>Zn(2+)</name>
        <dbReference type="ChEBI" id="CHEBI:29105"/>
        <label>1</label>
    </ligand>
</feature>
<gene>
    <name evidence="7" type="ORF">ENO77_05035</name>
</gene>
<dbReference type="GO" id="GO:0005524">
    <property type="term" value="F:ATP binding"/>
    <property type="evidence" value="ECO:0007669"/>
    <property type="project" value="UniProtKB-KW"/>
</dbReference>
<dbReference type="EMBL" id="DSGT01000013">
    <property type="protein sequence ID" value="HEW53501.1"/>
    <property type="molecule type" value="Genomic_DNA"/>
</dbReference>
<keyword evidence="3" id="KW-0547">Nucleotide-binding</keyword>
<feature type="binding site" evidence="3">
    <location>
        <position position="61"/>
    </location>
    <ligand>
        <name>ATP</name>
        <dbReference type="ChEBI" id="CHEBI:30616"/>
    </ligand>
</feature>
<keyword evidence="2" id="KW-0862">Zinc</keyword>
<sequence length="331" mass="37612">MIFCDICRKNPAVFFQRHSGKKLCRNCFLEDIISRVKLQVEKYSMITPGDIVAIGVSGGKDSYVLLHIMSEILSPSRVIGITIDEGIAGYSRTDVYDNVKAFCRELGIECVYVSMRDVLGYGVDDFMKKRASPNKGLGTATISACTYCGIARRRILNMYARELGATKVATGHNLDDEVQTYTINILRGDVMRLIQLHPLSKTYSTKLVKRIKPLRSIYEYETAFYAFTINYSFQEYECPYIESRPTLRVKIRDILNELEKSSPGIQLRLLEFLDSIISQIIETKPVTLSLCRLCGEPTSPRRTICKFCELIESIGSPQDRVLVHRQMPNNL</sequence>
<evidence type="ECO:0000256" key="2">
    <source>
        <dbReference type="PIRSR" id="PIRSR004976-50"/>
    </source>
</evidence>
<feature type="binding site" evidence="2">
    <location>
        <position position="4"/>
    </location>
    <ligand>
        <name>Zn(2+)</name>
        <dbReference type="ChEBI" id="CHEBI:29105"/>
        <label>1</label>
    </ligand>
</feature>
<feature type="binding site" evidence="2">
    <location>
        <position position="308"/>
    </location>
    <ligand>
        <name>Zn(2+)</name>
        <dbReference type="ChEBI" id="CHEBI:29105"/>
        <label>2</label>
    </ligand>
</feature>
<feature type="binding site" evidence="2">
    <location>
        <position position="291"/>
    </location>
    <ligand>
        <name>Zn(2+)</name>
        <dbReference type="ChEBI" id="CHEBI:29105"/>
        <label>2</label>
    </ligand>
</feature>
<feature type="binding site" evidence="3">
    <location>
        <begin position="55"/>
        <end position="57"/>
    </location>
    <ligand>
        <name>ATP</name>
        <dbReference type="ChEBI" id="CHEBI:30616"/>
    </ligand>
</feature>
<dbReference type="GO" id="GO:0000049">
    <property type="term" value="F:tRNA binding"/>
    <property type="evidence" value="ECO:0007669"/>
    <property type="project" value="InterPro"/>
</dbReference>
<proteinExistence type="predicted"/>
<dbReference type="AlphaFoldDB" id="A0A7C2Z9F9"/>
<feature type="binding site" evidence="2">
    <location>
        <position position="24"/>
    </location>
    <ligand>
        <name>Zn(2+)</name>
        <dbReference type="ChEBI" id="CHEBI:29105"/>
        <label>1</label>
    </ligand>
</feature>
<dbReference type="InterPro" id="IPR011063">
    <property type="entry name" value="TilS/TtcA_N"/>
</dbReference>
<feature type="binding site" evidence="2">
    <location>
        <position position="7"/>
    </location>
    <ligand>
        <name>Zn(2+)</name>
        <dbReference type="ChEBI" id="CHEBI:29105"/>
        <label>1</label>
    </ligand>
</feature>
<dbReference type="InterPro" id="IPR000541">
    <property type="entry name" value="Ncs6/Tuc1/Ctu1"/>
</dbReference>
<evidence type="ECO:0000259" key="5">
    <source>
        <dbReference type="Pfam" id="PF01171"/>
    </source>
</evidence>
<dbReference type="GO" id="GO:0002144">
    <property type="term" value="C:cytosolic tRNA wobble base thiouridylase complex"/>
    <property type="evidence" value="ECO:0007669"/>
    <property type="project" value="TreeGrafter"/>
</dbReference>
<feature type="binding site" evidence="3">
    <location>
        <position position="171"/>
    </location>
    <ligand>
        <name>ATP</name>
        <dbReference type="ChEBI" id="CHEBI:30616"/>
    </ligand>
</feature>
<dbReference type="Pfam" id="PF01171">
    <property type="entry name" value="ATP_bind_3"/>
    <property type="match status" value="1"/>
</dbReference>